<comment type="caution">
    <text evidence="2">The sequence shown here is derived from an EMBL/GenBank/DDBJ whole genome shotgun (WGS) entry which is preliminary data.</text>
</comment>
<organism evidence="2 3">
    <name type="scientific">Zizania palustris</name>
    <name type="common">Northern wild rice</name>
    <dbReference type="NCBI Taxonomy" id="103762"/>
    <lineage>
        <taxon>Eukaryota</taxon>
        <taxon>Viridiplantae</taxon>
        <taxon>Streptophyta</taxon>
        <taxon>Embryophyta</taxon>
        <taxon>Tracheophyta</taxon>
        <taxon>Spermatophyta</taxon>
        <taxon>Magnoliopsida</taxon>
        <taxon>Liliopsida</taxon>
        <taxon>Poales</taxon>
        <taxon>Poaceae</taxon>
        <taxon>BOP clade</taxon>
        <taxon>Oryzoideae</taxon>
        <taxon>Oryzeae</taxon>
        <taxon>Zizaniinae</taxon>
        <taxon>Zizania</taxon>
    </lineage>
</organism>
<keyword evidence="3" id="KW-1185">Reference proteome</keyword>
<sequence length="74" mass="7712">MARGVHRSSSSVTNPFTWGSTSRDVADLGKGSLVCRRARDDDSDNQGSDAVPTTHDTIDAISDVGTSSMDLGGN</sequence>
<evidence type="ECO:0000256" key="1">
    <source>
        <dbReference type="SAM" id="MobiDB-lite"/>
    </source>
</evidence>
<dbReference type="Proteomes" id="UP000729402">
    <property type="component" value="Unassembled WGS sequence"/>
</dbReference>
<feature type="region of interest" description="Disordered" evidence="1">
    <location>
        <begin position="1"/>
        <end position="25"/>
    </location>
</feature>
<dbReference type="EMBL" id="JAAALK010000290">
    <property type="protein sequence ID" value="KAG8046942.1"/>
    <property type="molecule type" value="Genomic_DNA"/>
</dbReference>
<evidence type="ECO:0000313" key="3">
    <source>
        <dbReference type="Proteomes" id="UP000729402"/>
    </source>
</evidence>
<gene>
    <name evidence="2" type="ORF">GUJ93_ZPchr0008g11639</name>
</gene>
<proteinExistence type="predicted"/>
<dbReference type="AlphaFoldDB" id="A0A8J5RHJ4"/>
<reference evidence="2" key="2">
    <citation type="submission" date="2021-02" db="EMBL/GenBank/DDBJ databases">
        <authorList>
            <person name="Kimball J.A."/>
            <person name="Haas M.W."/>
            <person name="Macchietto M."/>
            <person name="Kono T."/>
            <person name="Duquette J."/>
            <person name="Shao M."/>
        </authorList>
    </citation>
    <scope>NUCLEOTIDE SEQUENCE</scope>
    <source>
        <tissue evidence="2">Fresh leaf tissue</tissue>
    </source>
</reference>
<feature type="compositionally biased region" description="Polar residues" evidence="1">
    <location>
        <begin position="7"/>
        <end position="23"/>
    </location>
</feature>
<accession>A0A8J5RHJ4</accession>
<feature type="compositionally biased region" description="Polar residues" evidence="1">
    <location>
        <begin position="64"/>
        <end position="74"/>
    </location>
</feature>
<protein>
    <submittedName>
        <fullName evidence="2">Uncharacterized protein</fullName>
    </submittedName>
</protein>
<reference evidence="2" key="1">
    <citation type="journal article" date="2021" name="bioRxiv">
        <title>Whole Genome Assembly and Annotation of Northern Wild Rice, Zizania palustris L., Supports a Whole Genome Duplication in the Zizania Genus.</title>
        <authorList>
            <person name="Haas M."/>
            <person name="Kono T."/>
            <person name="Macchietto M."/>
            <person name="Millas R."/>
            <person name="McGilp L."/>
            <person name="Shao M."/>
            <person name="Duquette J."/>
            <person name="Hirsch C.N."/>
            <person name="Kimball J."/>
        </authorList>
    </citation>
    <scope>NUCLEOTIDE SEQUENCE</scope>
    <source>
        <tissue evidence="2">Fresh leaf tissue</tissue>
    </source>
</reference>
<evidence type="ECO:0000313" key="2">
    <source>
        <dbReference type="EMBL" id="KAG8046942.1"/>
    </source>
</evidence>
<feature type="region of interest" description="Disordered" evidence="1">
    <location>
        <begin position="37"/>
        <end position="74"/>
    </location>
</feature>
<name>A0A8J5RHJ4_ZIZPA</name>